<name>A0A1I4SSV6_9EURY</name>
<keyword evidence="1" id="KW-0472">Membrane</keyword>
<feature type="transmembrane region" description="Helical" evidence="1">
    <location>
        <begin position="21"/>
        <end position="40"/>
    </location>
</feature>
<dbReference type="Pfam" id="PF23960">
    <property type="entry name" value="DUF7289"/>
    <property type="match status" value="1"/>
</dbReference>
<proteinExistence type="predicted"/>
<keyword evidence="1" id="KW-0812">Transmembrane</keyword>
<dbReference type="Pfam" id="PF23985">
    <property type="entry name" value="DUF7308"/>
    <property type="match status" value="1"/>
</dbReference>
<dbReference type="Proteomes" id="UP000198535">
    <property type="component" value="Unassembled WGS sequence"/>
</dbReference>
<dbReference type="STRING" id="487685.SAMN04488696_1994"/>
<sequence length="491" mass="54942">MNMKKWKRYENDRAVSSVVGIIILLLITLLSISIIILYTIPTIDDMQDLAKAQKIEQAFTVADSRASKASLGESPLQTTRVSLMGGTLEVRGDAEAYNESQIMILAVSSSSSWYDDFLNKSDQWNSWKDYENESDFSGYSSTIPMGKIIYTTGDRTIAYEGGGVWSRYGDGGSVMISPPEFHFNTQTLTLPIMKITGNTSISGTTETDIMVRSTNTPQVLFPNTTIDINFTNPIRADDLFIYINSEFYDGWAKYAETLTASEVTLDHQNQTTIIQLGTVPPMGTFPLSSSFKIIKLNESNPDPMYNFSFYFEDTEGDASNFNPVRTYITATAGTKTLYYEIKKNEITTIEYTDSSYGTNKEKWATSGGSEFPIYEDPLHVKMANSTFDLLSTTYMLEYDNQADAEFSWDEVSSTTMLPNVSITTGDVYPLYNVTNHYMKLLASDGLIVCSWSQNNNEKIKEEDSEYTLVYDSSGNIAYLHITSSDLEASVV</sequence>
<dbReference type="AlphaFoldDB" id="A0A1I4SSV6"/>
<keyword evidence="4" id="KW-1185">Reference proteome</keyword>
<keyword evidence="1" id="KW-1133">Transmembrane helix</keyword>
<organism evidence="3 4">
    <name type="scientific">Methanolobus profundi</name>
    <dbReference type="NCBI Taxonomy" id="487685"/>
    <lineage>
        <taxon>Archaea</taxon>
        <taxon>Methanobacteriati</taxon>
        <taxon>Methanobacteriota</taxon>
        <taxon>Stenosarchaea group</taxon>
        <taxon>Methanomicrobia</taxon>
        <taxon>Methanosarcinales</taxon>
        <taxon>Methanosarcinaceae</taxon>
        <taxon>Methanolobus</taxon>
    </lineage>
</organism>
<reference evidence="4" key="1">
    <citation type="submission" date="2016-10" db="EMBL/GenBank/DDBJ databases">
        <authorList>
            <person name="Varghese N."/>
            <person name="Submissions S."/>
        </authorList>
    </citation>
    <scope>NUCLEOTIDE SEQUENCE [LARGE SCALE GENOMIC DNA]</scope>
    <source>
        <strain evidence="4">Mob M</strain>
    </source>
</reference>
<dbReference type="InterPro" id="IPR055713">
    <property type="entry name" value="DUF7289"/>
</dbReference>
<dbReference type="EMBL" id="FOUJ01000004">
    <property type="protein sequence ID" value="SFM67485.1"/>
    <property type="molecule type" value="Genomic_DNA"/>
</dbReference>
<evidence type="ECO:0000313" key="3">
    <source>
        <dbReference type="EMBL" id="SFM67485.1"/>
    </source>
</evidence>
<evidence type="ECO:0000256" key="1">
    <source>
        <dbReference type="SAM" id="Phobius"/>
    </source>
</evidence>
<dbReference type="InterPro" id="IPR055732">
    <property type="entry name" value="DUF7308"/>
</dbReference>
<evidence type="ECO:0000259" key="2">
    <source>
        <dbReference type="Pfam" id="PF23985"/>
    </source>
</evidence>
<feature type="domain" description="DUF7308" evidence="2">
    <location>
        <begin position="301"/>
        <end position="471"/>
    </location>
</feature>
<accession>A0A1I4SSV6</accession>
<gene>
    <name evidence="3" type="ORF">SAMN04488696_1994</name>
</gene>
<evidence type="ECO:0000313" key="4">
    <source>
        <dbReference type="Proteomes" id="UP000198535"/>
    </source>
</evidence>
<protein>
    <recommendedName>
        <fullName evidence="2">DUF7308 domain-containing protein</fullName>
    </recommendedName>
</protein>